<dbReference type="SUPFAM" id="SSF51735">
    <property type="entry name" value="NAD(P)-binding Rossmann-fold domains"/>
    <property type="match status" value="1"/>
</dbReference>
<evidence type="ECO:0000313" key="4">
    <source>
        <dbReference type="Proteomes" id="UP001237448"/>
    </source>
</evidence>
<dbReference type="Gene3D" id="3.40.50.720">
    <property type="entry name" value="NAD(P)-binding Rossmann-like Domain"/>
    <property type="match status" value="1"/>
</dbReference>
<feature type="domain" description="NAD-dependent epimerase/dehydratase" evidence="2">
    <location>
        <begin position="5"/>
        <end position="214"/>
    </location>
</feature>
<dbReference type="PANTHER" id="PTHR43245:SF13">
    <property type="entry name" value="UDP-D-APIOSE_UDP-D-XYLOSE SYNTHASE 2"/>
    <property type="match status" value="1"/>
</dbReference>
<keyword evidence="1" id="KW-0472">Membrane</keyword>
<dbReference type="EMBL" id="JAUSVK010000001">
    <property type="protein sequence ID" value="MDQ0392148.1"/>
    <property type="molecule type" value="Genomic_DNA"/>
</dbReference>
<keyword evidence="1" id="KW-1133">Transmembrane helix</keyword>
<dbReference type="Proteomes" id="UP001237448">
    <property type="component" value="Unassembled WGS sequence"/>
</dbReference>
<organism evidence="3 4">
    <name type="scientific">Labrys monachus</name>
    <dbReference type="NCBI Taxonomy" id="217067"/>
    <lineage>
        <taxon>Bacteria</taxon>
        <taxon>Pseudomonadati</taxon>
        <taxon>Pseudomonadota</taxon>
        <taxon>Alphaproteobacteria</taxon>
        <taxon>Hyphomicrobiales</taxon>
        <taxon>Xanthobacteraceae</taxon>
        <taxon>Labrys</taxon>
    </lineage>
</organism>
<dbReference type="InterPro" id="IPR001509">
    <property type="entry name" value="Epimerase_deHydtase"/>
</dbReference>
<comment type="caution">
    <text evidence="3">The sequence shown here is derived from an EMBL/GenBank/DDBJ whole genome shotgun (WGS) entry which is preliminary data.</text>
</comment>
<protein>
    <submittedName>
        <fullName evidence="3">Nucleoside-diphosphate-sugar epimerase</fullName>
    </submittedName>
</protein>
<dbReference type="PANTHER" id="PTHR43245">
    <property type="entry name" value="BIFUNCTIONAL POLYMYXIN RESISTANCE PROTEIN ARNA"/>
    <property type="match status" value="1"/>
</dbReference>
<name>A0ABU0FDD6_9HYPH</name>
<accession>A0ABU0FDD6</accession>
<evidence type="ECO:0000259" key="2">
    <source>
        <dbReference type="Pfam" id="PF01370"/>
    </source>
</evidence>
<keyword evidence="4" id="KW-1185">Reference proteome</keyword>
<evidence type="ECO:0000313" key="3">
    <source>
        <dbReference type="EMBL" id="MDQ0392148.1"/>
    </source>
</evidence>
<gene>
    <name evidence="3" type="ORF">J3R73_001940</name>
</gene>
<dbReference type="RefSeq" id="WP_307425587.1">
    <property type="nucleotide sequence ID" value="NZ_JAUSVK010000001.1"/>
</dbReference>
<sequence length="312" mass="34015">MPEKILILGYGPIGQAIVQQLAAAGRTSTIVQRRRPENLPEGAVFEACDALDGPALRRVVQGASAVVCTIGLAYDSAVWEKSWPRLMTNMLDACEAAGARLVFIDNVYMYGPQDAPLTEDLPMAATGRKGKVRAAITRQWQASYKAGRVRTAALRAPDFYGPGTTLSIFGDATIGALAKGRTAQLVVAPDAPHALAYVPDIARAAILLLDAPDDAYGQIWHAPCAPARAPRELLGMAASRLGVGLRLMALPGWLMPLLGLFMPFLREWHETYFQHDRPFRVDSRKFEQRFGVQPTPLEEGIEATAESFRRPH</sequence>
<dbReference type="Pfam" id="PF01370">
    <property type="entry name" value="Epimerase"/>
    <property type="match status" value="1"/>
</dbReference>
<keyword evidence="1" id="KW-0812">Transmembrane</keyword>
<dbReference type="InterPro" id="IPR036291">
    <property type="entry name" value="NAD(P)-bd_dom_sf"/>
</dbReference>
<dbReference type="InterPro" id="IPR050177">
    <property type="entry name" value="Lipid_A_modif_metabolic_enz"/>
</dbReference>
<reference evidence="3 4" key="1">
    <citation type="submission" date="2023-07" db="EMBL/GenBank/DDBJ databases">
        <title>Genomic Encyclopedia of Type Strains, Phase IV (KMG-IV): sequencing the most valuable type-strain genomes for metagenomic binning, comparative biology and taxonomic classification.</title>
        <authorList>
            <person name="Goeker M."/>
        </authorList>
    </citation>
    <scope>NUCLEOTIDE SEQUENCE [LARGE SCALE GENOMIC DNA]</scope>
    <source>
        <strain evidence="3 4">DSM 5896</strain>
    </source>
</reference>
<evidence type="ECO:0000256" key="1">
    <source>
        <dbReference type="SAM" id="Phobius"/>
    </source>
</evidence>
<proteinExistence type="predicted"/>
<feature type="transmembrane region" description="Helical" evidence="1">
    <location>
        <begin position="243"/>
        <end position="265"/>
    </location>
</feature>